<dbReference type="EMBL" id="JANYMP010000010">
    <property type="protein sequence ID" value="MCS7479400.1"/>
    <property type="molecule type" value="Genomic_DNA"/>
</dbReference>
<dbReference type="PANTHER" id="PTHR47197">
    <property type="entry name" value="PROTEIN NIRF"/>
    <property type="match status" value="1"/>
</dbReference>
<organism evidence="1 2">
    <name type="scientific">Umezawaea endophytica</name>
    <dbReference type="NCBI Taxonomy" id="1654476"/>
    <lineage>
        <taxon>Bacteria</taxon>
        <taxon>Bacillati</taxon>
        <taxon>Actinomycetota</taxon>
        <taxon>Actinomycetes</taxon>
        <taxon>Pseudonocardiales</taxon>
        <taxon>Pseudonocardiaceae</taxon>
        <taxon>Umezawaea</taxon>
    </lineage>
</organism>
<reference evidence="1" key="1">
    <citation type="submission" date="2022-08" db="EMBL/GenBank/DDBJ databases">
        <authorList>
            <person name="Tistechok S."/>
            <person name="Samborskyy M."/>
            <person name="Roman I."/>
        </authorList>
    </citation>
    <scope>NUCLEOTIDE SEQUENCE</scope>
    <source>
        <strain evidence="1">DSM 103496</strain>
    </source>
</reference>
<dbReference type="Proteomes" id="UP001141259">
    <property type="component" value="Unassembled WGS sequence"/>
</dbReference>
<name>A0A9X3AHG5_9PSEU</name>
<evidence type="ECO:0000313" key="1">
    <source>
        <dbReference type="EMBL" id="MCS7479400.1"/>
    </source>
</evidence>
<keyword evidence="2" id="KW-1185">Reference proteome</keyword>
<dbReference type="InterPro" id="IPR015943">
    <property type="entry name" value="WD40/YVTN_repeat-like_dom_sf"/>
</dbReference>
<evidence type="ECO:0000313" key="2">
    <source>
        <dbReference type="Proteomes" id="UP001141259"/>
    </source>
</evidence>
<dbReference type="SUPFAM" id="SSF50998">
    <property type="entry name" value="Quinoprotein alcohol dehydrogenase-like"/>
    <property type="match status" value="1"/>
</dbReference>
<accession>A0A9X3AHG5</accession>
<proteinExistence type="predicted"/>
<dbReference type="PANTHER" id="PTHR47197:SF3">
    <property type="entry name" value="DIHYDRO-HEME D1 DEHYDROGENASE"/>
    <property type="match status" value="1"/>
</dbReference>
<dbReference type="Gene3D" id="2.130.10.10">
    <property type="entry name" value="YVTN repeat-like/Quinoprotein amine dehydrogenase"/>
    <property type="match status" value="2"/>
</dbReference>
<dbReference type="InterPro" id="IPR051200">
    <property type="entry name" value="Host-pathogen_enzymatic-act"/>
</dbReference>
<protein>
    <submittedName>
        <fullName evidence="1">WD40 repeat domain-containing protein</fullName>
    </submittedName>
</protein>
<dbReference type="SUPFAM" id="SSF51004">
    <property type="entry name" value="C-terminal (heme d1) domain of cytochrome cd1-nitrite reductase"/>
    <property type="match status" value="1"/>
</dbReference>
<sequence>MFRLPSPAVSLSVSDRGDLVAASDRATTLIARAGREPASVSPPDGGHVDAVAVSPSGRTTVITGSDDELVERRFTSLFTEDLTRTDHGGLSERADTVVTTDDHVLLLDGAHGEWERRSVADWSLLAGSRIGFGVSNHGHAVSADGGFLTYTNGSGTIPVWGADRPSDHDTPPRTARAPIAEPLAITLNADATRLAVAEDATIFVSRVREAGAVPEDPVRLTGADHVNTDGLRFLGTGGQKLVSAAGSRVVLWDLDQTDRIGRAAPVPVSAGCSGCGPPTLAVSPDGARLVAFDGAGVAGVAGPLDAVGRLPALTFSGRYGPAVWDRDGRRVTVLVVPPAGGTTAPVPAGLPDFVRAVSAGERSSEVLDAALSSDGAHVVAVQQDGGIDVVDLATGTVQAVTEPPTAPKPPDVAVAAAGPDLVAVVAGDAVVVREALTGQEVGRLAATDVGFLEFAPGRLLVQRTSGELEVWDDRLTERRQVIAGDPGFVRPPVANADGTLVARVRADGTVVLVDLETGTPVASLAAGPPGRRVGVGFSADGDHLVTVTEGDGLDLGSAVSRTLSAEAMVLAACRTAGRDLTPTEWRALVDAEPPDDLRCR</sequence>
<dbReference type="InterPro" id="IPR011048">
    <property type="entry name" value="Haem_d1_sf"/>
</dbReference>
<dbReference type="AlphaFoldDB" id="A0A9X3AHG5"/>
<gene>
    <name evidence="1" type="ORF">NZH93_21260</name>
</gene>
<dbReference type="InterPro" id="IPR011047">
    <property type="entry name" value="Quinoprotein_ADH-like_sf"/>
</dbReference>
<comment type="caution">
    <text evidence="1">The sequence shown here is derived from an EMBL/GenBank/DDBJ whole genome shotgun (WGS) entry which is preliminary data.</text>
</comment>